<keyword evidence="2" id="KW-1185">Reference proteome</keyword>
<dbReference type="RefSeq" id="WP_179918430.1">
    <property type="nucleotide sequence ID" value="NZ_CP058909.1"/>
</dbReference>
<evidence type="ECO:0000313" key="1">
    <source>
        <dbReference type="EMBL" id="QLH83381.1"/>
    </source>
</evidence>
<dbReference type="Proteomes" id="UP000509346">
    <property type="component" value="Chromosome"/>
</dbReference>
<organism evidence="1 2">
    <name type="scientific">Halosimplex pelagicum</name>
    <dbReference type="NCBI Taxonomy" id="869886"/>
    <lineage>
        <taxon>Archaea</taxon>
        <taxon>Methanobacteriati</taxon>
        <taxon>Methanobacteriota</taxon>
        <taxon>Stenosarchaea group</taxon>
        <taxon>Halobacteria</taxon>
        <taxon>Halobacteriales</taxon>
        <taxon>Haloarculaceae</taxon>
        <taxon>Halosimplex</taxon>
    </lineage>
</organism>
<sequence>MVDNACYLDLRSARKVDSDSPVANNRDKCGLCFDDGEIPDDVDEVVVGKCSRRVHLPEGHEVDYGATTPENPSGRTSGLAAKIGAEDFGPDDLEDLARGGDA</sequence>
<dbReference type="GeneID" id="56084494"/>
<dbReference type="EMBL" id="CP058909">
    <property type="protein sequence ID" value="QLH83381.1"/>
    <property type="molecule type" value="Genomic_DNA"/>
</dbReference>
<proteinExistence type="predicted"/>
<accession>A0A7D5PAG4</accession>
<name>A0A7D5PAG4_9EURY</name>
<protein>
    <submittedName>
        <fullName evidence="1">Uncharacterized protein</fullName>
    </submittedName>
</protein>
<reference evidence="1 2" key="1">
    <citation type="submission" date="2020-07" db="EMBL/GenBank/DDBJ databases">
        <title>Halosimplex litoreum sp. nov. and Halosimplex rubrum sp. nov., isolated from different salt environments.</title>
        <authorList>
            <person name="Cui H."/>
        </authorList>
    </citation>
    <scope>NUCLEOTIDE SEQUENCE [LARGE SCALE GENOMIC DNA]</scope>
    <source>
        <strain evidence="1 2">R2</strain>
    </source>
</reference>
<dbReference type="AlphaFoldDB" id="A0A7D5PAG4"/>
<dbReference type="KEGG" id="hpel:HZS54_17855"/>
<evidence type="ECO:0000313" key="2">
    <source>
        <dbReference type="Proteomes" id="UP000509346"/>
    </source>
</evidence>
<gene>
    <name evidence="1" type="ORF">HZS54_17855</name>
</gene>